<feature type="domain" description="DUF1549" evidence="1">
    <location>
        <begin position="153"/>
        <end position="359"/>
    </location>
</feature>
<dbReference type="Proteomes" id="UP000317977">
    <property type="component" value="Unassembled WGS sequence"/>
</dbReference>
<dbReference type="PANTHER" id="PTHR35889">
    <property type="entry name" value="CYCLOINULO-OLIGOSACCHARIDE FRUCTANOTRANSFERASE-RELATED"/>
    <property type="match status" value="1"/>
</dbReference>
<reference evidence="4 5" key="1">
    <citation type="submission" date="2019-02" db="EMBL/GenBank/DDBJ databases">
        <title>Deep-cultivation of Planctomycetes and their phenomic and genomic characterization uncovers novel biology.</title>
        <authorList>
            <person name="Wiegand S."/>
            <person name="Jogler M."/>
            <person name="Boedeker C."/>
            <person name="Pinto D."/>
            <person name="Vollmers J."/>
            <person name="Rivas-Marin E."/>
            <person name="Kohn T."/>
            <person name="Peeters S.H."/>
            <person name="Heuer A."/>
            <person name="Rast P."/>
            <person name="Oberbeckmann S."/>
            <person name="Bunk B."/>
            <person name="Jeske O."/>
            <person name="Meyerdierks A."/>
            <person name="Storesund J.E."/>
            <person name="Kallscheuer N."/>
            <person name="Luecker S."/>
            <person name="Lage O.M."/>
            <person name="Pohl T."/>
            <person name="Merkel B.J."/>
            <person name="Hornburger P."/>
            <person name="Mueller R.-W."/>
            <person name="Bruemmer F."/>
            <person name="Labrenz M."/>
            <person name="Spormann A.M."/>
            <person name="Op Den Camp H."/>
            <person name="Overmann J."/>
            <person name="Amann R."/>
            <person name="Jetten M.S.M."/>
            <person name="Mascher T."/>
            <person name="Medema M.H."/>
            <person name="Devos D.P."/>
            <person name="Kaster A.-K."/>
            <person name="Ovreas L."/>
            <person name="Rohde M."/>
            <person name="Galperin M.Y."/>
            <person name="Jogler C."/>
        </authorList>
    </citation>
    <scope>NUCLEOTIDE SEQUENCE [LARGE SCALE GENOMIC DNA]</scope>
    <source>
        <strain evidence="4 5">Poly59</strain>
    </source>
</reference>
<dbReference type="Pfam" id="PF13385">
    <property type="entry name" value="Laminin_G_3"/>
    <property type="match status" value="1"/>
</dbReference>
<dbReference type="PANTHER" id="PTHR35889:SF3">
    <property type="entry name" value="F-BOX DOMAIN-CONTAINING PROTEIN"/>
    <property type="match status" value="1"/>
</dbReference>
<feature type="domain" description="Cytochrome C Planctomycete-type" evidence="3">
    <location>
        <begin position="50"/>
        <end position="105"/>
    </location>
</feature>
<dbReference type="GO" id="GO:0020037">
    <property type="term" value="F:heme binding"/>
    <property type="evidence" value="ECO:0007669"/>
    <property type="project" value="InterPro"/>
</dbReference>
<evidence type="ECO:0000313" key="5">
    <source>
        <dbReference type="Proteomes" id="UP000317977"/>
    </source>
</evidence>
<dbReference type="InterPro" id="IPR011444">
    <property type="entry name" value="DUF1549"/>
</dbReference>
<dbReference type="AlphaFoldDB" id="A0A5C6EP60"/>
<evidence type="ECO:0000259" key="2">
    <source>
        <dbReference type="Pfam" id="PF07587"/>
    </source>
</evidence>
<dbReference type="Pfam" id="PF07635">
    <property type="entry name" value="PSCyt1"/>
    <property type="match status" value="1"/>
</dbReference>
<dbReference type="InterPro" id="IPR013320">
    <property type="entry name" value="ConA-like_dom_sf"/>
</dbReference>
<dbReference type="Pfam" id="PF07587">
    <property type="entry name" value="PSD1"/>
    <property type="match status" value="1"/>
</dbReference>
<keyword evidence="5" id="KW-1185">Reference proteome</keyword>
<proteinExistence type="predicted"/>
<dbReference type="InterPro" id="IPR022655">
    <property type="entry name" value="DUF1553"/>
</dbReference>
<protein>
    <submittedName>
        <fullName evidence="4">Planctomycete cytochrome C</fullName>
    </submittedName>
</protein>
<evidence type="ECO:0000313" key="4">
    <source>
        <dbReference type="EMBL" id="TWU49421.1"/>
    </source>
</evidence>
<evidence type="ECO:0000259" key="3">
    <source>
        <dbReference type="Pfam" id="PF07635"/>
    </source>
</evidence>
<comment type="caution">
    <text evidence="4">The sequence shown here is derived from an EMBL/GenBank/DDBJ whole genome shotgun (WGS) entry which is preliminary data.</text>
</comment>
<feature type="domain" description="DUF1553" evidence="2">
    <location>
        <begin position="730"/>
        <end position="990"/>
    </location>
</feature>
<dbReference type="RefSeq" id="WP_146535682.1">
    <property type="nucleotide sequence ID" value="NZ_SJPX01000004.1"/>
</dbReference>
<evidence type="ECO:0000259" key="1">
    <source>
        <dbReference type="Pfam" id="PF07583"/>
    </source>
</evidence>
<dbReference type="GO" id="GO:0009055">
    <property type="term" value="F:electron transfer activity"/>
    <property type="evidence" value="ECO:0007669"/>
    <property type="project" value="InterPro"/>
</dbReference>
<dbReference type="Gene3D" id="2.60.120.200">
    <property type="match status" value="1"/>
</dbReference>
<dbReference type="InterPro" id="IPR036909">
    <property type="entry name" value="Cyt_c-like_dom_sf"/>
</dbReference>
<dbReference type="SUPFAM" id="SSF46626">
    <property type="entry name" value="Cytochrome c"/>
    <property type="match status" value="1"/>
</dbReference>
<sequence length="1047" mass="115954">MSPLVPAGLFVMIVAGGAALPWCIADAADGVSGTAISFPEQIQPLLARDCFSCHGPDASTREADLRLDIESAAKQHAVVAGDATSSELVSRIYSTDPDSQMPPPETGHRLSDSEKALIRGWIDQGAGWQSHWAFEPIVAPKMSPAGDDKKASPIDRFVSARRKEAGLDASPPTDRATLLRRAYFDLVGLPPSSTQIQRFINDDREDAFEIVVDELLRSPHYGEQMAVEWLDAARYADTNGYQNDFNRSMWLWRDWVIAAFNENLPYDEFIVDQIAGDMLPAATERQLVATGFNRNNRSVTEGGSIEAEWRVENCVDRVETTAGAFLGLTMGCARCHDHKYDPVSQKEFYQFYAFFNNVDERGVYNEARGNVGPQIAITTPAHAARLQDLSQQVAIQEKLVGVDVFPKTIAGWRAELESSEFENRDSKVPEAIFRYPNPGATLAGAESPVGKSILLKGLAGTIDIKPEPEFPFEQDRPWSWSVWVHGDARGALFGKMDVGNAYRGVDGLILSDGRLKIHLIHRWPQNAIAVLSGTKLPGGQWTCITVTYDGSSKAYGLRVYFDGQSIEVTTEQDALTQTLATDVPFRIGQRSTSEFLTGQMADFRLFEVTLTDAQVAQHVRSSIVQHHDQLQQAKAGVVAAEPMDQADPMVRYVSRVHDSPSAQKLKKLRAELNQLHDARPTTMVMRDQAEYRETFLLIRGQYDLPDTSEPLWPAIPAALPPLADDQPASRLGLARWMVDDRNPLTARVAVNRAWQKFFGRGLVESADNFGVQGAPPTHPNLLNYLADDFRQHGWDLKRLHKQIVLSDTYQQSSKHSAESLASDPDNRWLSRGPRYRLSAEQIRDQALAISGLLVDRHGGPAVFPYQPAGLWEELAGGASGGPYVQSERDDLYRRSLYTFRKRTVSHPTLATFGAPSWEVCQLKRSRTNTPLQSLALLNDVTYVEAARHLATRVLTHDGDAENQSPTDAIGFGFQTVVLRQPTASEIETLVRGYADRLAFYQSHPQEAEAMCEVGDSPCDESCDRSHLAAMTSVAAILLNLDEVLTKQ</sequence>
<dbReference type="EMBL" id="SJPX01000004">
    <property type="protein sequence ID" value="TWU49421.1"/>
    <property type="molecule type" value="Genomic_DNA"/>
</dbReference>
<organism evidence="4 5">
    <name type="scientific">Rubripirellula reticaptiva</name>
    <dbReference type="NCBI Taxonomy" id="2528013"/>
    <lineage>
        <taxon>Bacteria</taxon>
        <taxon>Pseudomonadati</taxon>
        <taxon>Planctomycetota</taxon>
        <taxon>Planctomycetia</taxon>
        <taxon>Pirellulales</taxon>
        <taxon>Pirellulaceae</taxon>
        <taxon>Rubripirellula</taxon>
    </lineage>
</organism>
<name>A0A5C6EP60_9BACT</name>
<accession>A0A5C6EP60</accession>
<gene>
    <name evidence="4" type="ORF">Poly59_40360</name>
</gene>
<dbReference type="OrthoDB" id="127107at2"/>
<dbReference type="InterPro" id="IPR011429">
    <property type="entry name" value="Cyt_c_Planctomycete-type"/>
</dbReference>
<dbReference type="Pfam" id="PF07583">
    <property type="entry name" value="PSCyt2"/>
    <property type="match status" value="1"/>
</dbReference>
<dbReference type="SUPFAM" id="SSF49899">
    <property type="entry name" value="Concanavalin A-like lectins/glucanases"/>
    <property type="match status" value="1"/>
</dbReference>